<dbReference type="InterPro" id="IPR016024">
    <property type="entry name" value="ARM-type_fold"/>
</dbReference>
<dbReference type="Proteomes" id="UP001597399">
    <property type="component" value="Unassembled WGS sequence"/>
</dbReference>
<evidence type="ECO:0000313" key="2">
    <source>
        <dbReference type="Proteomes" id="UP001597399"/>
    </source>
</evidence>
<dbReference type="SUPFAM" id="SSF48371">
    <property type="entry name" value="ARM repeat"/>
    <property type="match status" value="1"/>
</dbReference>
<sequence>MGWALREYSKTDPDAVRQFIQEHELKPLSSREGLKWLNRHD</sequence>
<reference evidence="2" key="1">
    <citation type="journal article" date="2019" name="Int. J. Syst. Evol. Microbiol.">
        <title>The Global Catalogue of Microorganisms (GCM) 10K type strain sequencing project: providing services to taxonomists for standard genome sequencing and annotation.</title>
        <authorList>
            <consortium name="The Broad Institute Genomics Platform"/>
            <consortium name="The Broad Institute Genome Sequencing Center for Infectious Disease"/>
            <person name="Wu L."/>
            <person name="Ma J."/>
        </authorList>
    </citation>
    <scope>NUCLEOTIDE SEQUENCE [LARGE SCALE GENOMIC DNA]</scope>
    <source>
        <strain evidence="2">TISTR 2466</strain>
    </source>
</reference>
<accession>A0ABW5S8Y9</accession>
<dbReference type="Gene3D" id="1.25.40.290">
    <property type="entry name" value="ARM repeat domains"/>
    <property type="match status" value="1"/>
</dbReference>
<name>A0ABW5S8Y9_9BACL</name>
<proteinExistence type="predicted"/>
<protein>
    <submittedName>
        <fullName evidence="1">DNA alkylation repair protein</fullName>
    </submittedName>
</protein>
<dbReference type="InterPro" id="IPR014825">
    <property type="entry name" value="DNA_alkylation"/>
</dbReference>
<organism evidence="1 2">
    <name type="scientific">Sporolactobacillus shoreicorticis</name>
    <dbReference type="NCBI Taxonomy" id="1923877"/>
    <lineage>
        <taxon>Bacteria</taxon>
        <taxon>Bacillati</taxon>
        <taxon>Bacillota</taxon>
        <taxon>Bacilli</taxon>
        <taxon>Bacillales</taxon>
        <taxon>Sporolactobacillaceae</taxon>
        <taxon>Sporolactobacillus</taxon>
    </lineage>
</organism>
<dbReference type="EMBL" id="JBHUMQ010000052">
    <property type="protein sequence ID" value="MFD2695758.1"/>
    <property type="molecule type" value="Genomic_DNA"/>
</dbReference>
<dbReference type="RefSeq" id="WP_253063168.1">
    <property type="nucleotide sequence ID" value="NZ_JBHUMQ010000052.1"/>
</dbReference>
<dbReference type="Pfam" id="PF08713">
    <property type="entry name" value="DNA_alkylation"/>
    <property type="match status" value="1"/>
</dbReference>
<gene>
    <name evidence="1" type="ORF">ACFSUE_19325</name>
</gene>
<comment type="caution">
    <text evidence="1">The sequence shown here is derived from an EMBL/GenBank/DDBJ whole genome shotgun (WGS) entry which is preliminary data.</text>
</comment>
<evidence type="ECO:0000313" key="1">
    <source>
        <dbReference type="EMBL" id="MFD2695758.1"/>
    </source>
</evidence>
<keyword evidence="2" id="KW-1185">Reference proteome</keyword>